<evidence type="ECO:0008006" key="3">
    <source>
        <dbReference type="Google" id="ProtNLM"/>
    </source>
</evidence>
<reference evidence="1 2" key="1">
    <citation type="submission" date="2016-12" db="EMBL/GenBank/DDBJ databases">
        <authorList>
            <person name="Song W.-J."/>
            <person name="Kurnit D.M."/>
        </authorList>
    </citation>
    <scope>NUCLEOTIDE SEQUENCE [LARGE SCALE GENOMIC DNA]</scope>
    <source>
        <strain evidence="1 2">DSM 30827</strain>
    </source>
</reference>
<evidence type="ECO:0000313" key="2">
    <source>
        <dbReference type="Proteomes" id="UP000217209"/>
    </source>
</evidence>
<dbReference type="EMBL" id="CP019688">
    <property type="protein sequence ID" value="AQQ15474.1"/>
    <property type="molecule type" value="Genomic_DNA"/>
</dbReference>
<accession>A0A1Q2HXB3</accession>
<proteinExistence type="predicted"/>
<dbReference type="InterPro" id="IPR017517">
    <property type="entry name" value="Maleyloyr_isom"/>
</dbReference>
<dbReference type="NCBIfam" id="TIGR03085">
    <property type="entry name" value="TIGR03085 family metal-binding protein"/>
    <property type="match status" value="1"/>
</dbReference>
<dbReference type="Proteomes" id="UP000217209">
    <property type="component" value="Chromosome"/>
</dbReference>
<dbReference type="SUPFAM" id="SSF109854">
    <property type="entry name" value="DinB/YfiT-like putative metalloenzymes"/>
    <property type="match status" value="1"/>
</dbReference>
<dbReference type="AlphaFoldDB" id="A0A1Q2HXB3"/>
<dbReference type="InterPro" id="IPR017519">
    <property type="entry name" value="CHP03085"/>
</dbReference>
<name>A0A1Q2HXB3_9CORY</name>
<dbReference type="KEGG" id="cgv:CGLAU_07595"/>
<evidence type="ECO:0000313" key="1">
    <source>
        <dbReference type="EMBL" id="AQQ15474.1"/>
    </source>
</evidence>
<keyword evidence="2" id="KW-1185">Reference proteome</keyword>
<sequence>MRRCPGGVVREKSTPTASATLGGMSFAQQERQRLADLLLELGPDAPTLNEGWVTKDLAAHLLIRERKPWATPGMFLKPLEPVLEREEEKQQSRDYEDIVREWAAGPPAAMRPLNSAMNTAEHFIHHEDVRRGGGVIEPRTFSNHVNTQLLTWAKRFGTLAFRGSDVPVVLTPPEQPAITLGGKAGVAEKGDRVVRVFGKPGELLLWVSGRDASEVRLEGPDDALESVKGIKRGV</sequence>
<gene>
    <name evidence="1" type="ORF">CGLAU_07595</name>
</gene>
<protein>
    <recommendedName>
        <fullName evidence="3">Mycothiol-dependent maleylpyruvate isomerase metal-binding domain-containing protein</fullName>
    </recommendedName>
</protein>
<organism evidence="1 2">
    <name type="scientific">Corynebacterium glaucum</name>
    <dbReference type="NCBI Taxonomy" id="187491"/>
    <lineage>
        <taxon>Bacteria</taxon>
        <taxon>Bacillati</taxon>
        <taxon>Actinomycetota</taxon>
        <taxon>Actinomycetes</taxon>
        <taxon>Mycobacteriales</taxon>
        <taxon>Corynebacteriaceae</taxon>
        <taxon>Corynebacterium</taxon>
    </lineage>
</organism>
<dbReference type="NCBIfam" id="TIGR03083">
    <property type="entry name" value="maleylpyruvate isomerase family mycothiol-dependent enzyme"/>
    <property type="match status" value="1"/>
</dbReference>
<dbReference type="InterPro" id="IPR034660">
    <property type="entry name" value="DinB/YfiT-like"/>
</dbReference>